<evidence type="ECO:0000313" key="3">
    <source>
        <dbReference type="EnsemblMetazoa" id="G1645.3:cds"/>
    </source>
</evidence>
<keyword evidence="2" id="KW-0472">Membrane</keyword>
<feature type="region of interest" description="Disordered" evidence="1">
    <location>
        <begin position="233"/>
        <end position="257"/>
    </location>
</feature>
<feature type="transmembrane region" description="Helical" evidence="2">
    <location>
        <begin position="158"/>
        <end position="176"/>
    </location>
</feature>
<protein>
    <recommendedName>
        <fullName evidence="5">Transmembrane protein 69</fullName>
    </recommendedName>
</protein>
<dbReference type="PANTHER" id="PTHR15887:SF1">
    <property type="entry name" value="TRANSMEMBRANE PROTEIN 69"/>
    <property type="match status" value="1"/>
</dbReference>
<dbReference type="AlphaFoldDB" id="A0A8W8IYP0"/>
<evidence type="ECO:0000256" key="2">
    <source>
        <dbReference type="SAM" id="Phobius"/>
    </source>
</evidence>
<keyword evidence="2" id="KW-0812">Transmembrane</keyword>
<dbReference type="Pfam" id="PF11911">
    <property type="entry name" value="DUF3429"/>
    <property type="match status" value="1"/>
</dbReference>
<reference evidence="3" key="1">
    <citation type="submission" date="2022-08" db="UniProtKB">
        <authorList>
            <consortium name="EnsemblMetazoa"/>
        </authorList>
    </citation>
    <scope>IDENTIFICATION</scope>
    <source>
        <strain evidence="3">05x7-T-G4-1.051#20</strain>
    </source>
</reference>
<feature type="transmembrane region" description="Helical" evidence="2">
    <location>
        <begin position="209"/>
        <end position="228"/>
    </location>
</feature>
<feature type="compositionally biased region" description="Basic and acidic residues" evidence="1">
    <location>
        <begin position="233"/>
        <end position="242"/>
    </location>
</feature>
<evidence type="ECO:0000313" key="4">
    <source>
        <dbReference type="Proteomes" id="UP000005408"/>
    </source>
</evidence>
<evidence type="ECO:0000256" key="1">
    <source>
        <dbReference type="SAM" id="MobiDB-lite"/>
    </source>
</evidence>
<organism evidence="3 4">
    <name type="scientific">Magallana gigas</name>
    <name type="common">Pacific oyster</name>
    <name type="synonym">Crassostrea gigas</name>
    <dbReference type="NCBI Taxonomy" id="29159"/>
    <lineage>
        <taxon>Eukaryota</taxon>
        <taxon>Metazoa</taxon>
        <taxon>Spiralia</taxon>
        <taxon>Lophotrochozoa</taxon>
        <taxon>Mollusca</taxon>
        <taxon>Bivalvia</taxon>
        <taxon>Autobranchia</taxon>
        <taxon>Pteriomorphia</taxon>
        <taxon>Ostreida</taxon>
        <taxon>Ostreoidea</taxon>
        <taxon>Ostreidae</taxon>
        <taxon>Magallana</taxon>
    </lineage>
</organism>
<feature type="transmembrane region" description="Helical" evidence="2">
    <location>
        <begin position="126"/>
        <end position="146"/>
    </location>
</feature>
<evidence type="ECO:0008006" key="5">
    <source>
        <dbReference type="Google" id="ProtNLM"/>
    </source>
</evidence>
<dbReference type="OrthoDB" id="194289at2759"/>
<dbReference type="EnsemblMetazoa" id="G1645.1">
    <property type="protein sequence ID" value="G1645.1:cds"/>
    <property type="gene ID" value="G1645"/>
</dbReference>
<dbReference type="Proteomes" id="UP000005408">
    <property type="component" value="Unassembled WGS sequence"/>
</dbReference>
<accession>A0A8W8IYP0</accession>
<feature type="transmembrane region" description="Helical" evidence="2">
    <location>
        <begin position="92"/>
        <end position="114"/>
    </location>
</feature>
<dbReference type="EnsemblMetazoa" id="G1645.3">
    <property type="protein sequence ID" value="G1645.3:cds"/>
    <property type="gene ID" value="G1645"/>
</dbReference>
<dbReference type="InterPro" id="IPR021836">
    <property type="entry name" value="DUF3429"/>
</dbReference>
<sequence length="257" mass="27892">MTALCRYAFANRQIFFLNRRNIYASLGMVSVGDEKKIQHRTSDCALLNRRGFRSVVSNLSNNLTSVTSTFRTGKTGLVIDGIIGLRHCPYPAIVLGTSGLLPFIGAPGLMMIFGKSSVAFLANAQMVYGACILSFLGGVRWGFGVCEGKTTPAEWDNMNNMVISIVPSLVAFSAVLCPEPVSQLIVMLGLTGVGCHDAVTESYPAWFRGLRMLLTFVAVSSFILTFSCKSRLKSVDSPKDSDIAVAKEQPQQSKNEE</sequence>
<dbReference type="EnsemblMetazoa" id="G1645.2">
    <property type="protein sequence ID" value="G1645.2:cds"/>
    <property type="gene ID" value="G1645"/>
</dbReference>
<name>A0A8W8IYP0_MAGGI</name>
<proteinExistence type="predicted"/>
<keyword evidence="2" id="KW-1133">Transmembrane helix</keyword>
<keyword evidence="4" id="KW-1185">Reference proteome</keyword>
<dbReference type="OMA" id="ILTFSCK"/>
<dbReference type="PANTHER" id="PTHR15887">
    <property type="entry name" value="TRANSMEMBRANE PROTEIN 69"/>
    <property type="match status" value="1"/>
</dbReference>